<dbReference type="OMA" id="CHCYGPC"/>
<keyword evidence="2" id="KW-1185">Reference proteome</keyword>
<dbReference type="EMBL" id="KI517464">
    <property type="protein sequence ID" value="ESQ41751.1"/>
    <property type="molecule type" value="Genomic_DNA"/>
</dbReference>
<proteinExistence type="predicted"/>
<reference evidence="1 2" key="1">
    <citation type="journal article" date="2013" name="Front. Plant Sci.">
        <title>The Reference Genome of the Halophytic Plant Eutrema salsugineum.</title>
        <authorList>
            <person name="Yang R."/>
            <person name="Jarvis D.E."/>
            <person name="Chen H."/>
            <person name="Beilstein M.A."/>
            <person name="Grimwood J."/>
            <person name="Jenkins J."/>
            <person name="Shu S."/>
            <person name="Prochnik S."/>
            <person name="Xin M."/>
            <person name="Ma C."/>
            <person name="Schmutz J."/>
            <person name="Wing R.A."/>
            <person name="Mitchell-Olds T."/>
            <person name="Schumaker K.S."/>
            <person name="Wang X."/>
        </authorList>
    </citation>
    <scope>NUCLEOTIDE SEQUENCE [LARGE SCALE GENOMIC DNA]</scope>
</reference>
<dbReference type="Gramene" id="ESQ41751">
    <property type="protein sequence ID" value="ESQ41751"/>
    <property type="gene ID" value="EUTSA_v10015162mg"/>
</dbReference>
<protein>
    <recommendedName>
        <fullName evidence="3">Knottin scorpion toxin-like domain-containing protein</fullName>
    </recommendedName>
</protein>
<dbReference type="Proteomes" id="UP000030689">
    <property type="component" value="Unassembled WGS sequence"/>
</dbReference>
<dbReference type="OrthoDB" id="1101334at2759"/>
<evidence type="ECO:0008006" key="3">
    <source>
        <dbReference type="Google" id="ProtNLM"/>
    </source>
</evidence>
<gene>
    <name evidence="1" type="ORF">EUTSA_v10015162mg</name>
</gene>
<accession>V4N7V6</accession>
<name>V4N7V6_EUTSA</name>
<dbReference type="KEGG" id="eus:EUTSA_v10015162mg"/>
<sequence length="68" mass="7048">MVLLLVSNGFSKANGQALCFAAEGNEAACTTAGVNLCCDGSCKKINPTYTGICEGSTEVHCHCYKPCV</sequence>
<evidence type="ECO:0000313" key="1">
    <source>
        <dbReference type="EMBL" id="ESQ41751.1"/>
    </source>
</evidence>
<evidence type="ECO:0000313" key="2">
    <source>
        <dbReference type="Proteomes" id="UP000030689"/>
    </source>
</evidence>
<organism evidence="1 2">
    <name type="scientific">Eutrema salsugineum</name>
    <name type="common">Saltwater cress</name>
    <name type="synonym">Sisymbrium salsugineum</name>
    <dbReference type="NCBI Taxonomy" id="72664"/>
    <lineage>
        <taxon>Eukaryota</taxon>
        <taxon>Viridiplantae</taxon>
        <taxon>Streptophyta</taxon>
        <taxon>Embryophyta</taxon>
        <taxon>Tracheophyta</taxon>
        <taxon>Spermatophyta</taxon>
        <taxon>Magnoliopsida</taxon>
        <taxon>eudicotyledons</taxon>
        <taxon>Gunneridae</taxon>
        <taxon>Pentapetalae</taxon>
        <taxon>rosids</taxon>
        <taxon>malvids</taxon>
        <taxon>Brassicales</taxon>
        <taxon>Brassicaceae</taxon>
        <taxon>Eutremeae</taxon>
        <taxon>Eutrema</taxon>
    </lineage>
</organism>
<dbReference type="AlphaFoldDB" id="V4N7V6"/>